<dbReference type="RefSeq" id="WP_183572237.1">
    <property type="nucleotide sequence ID" value="NZ_JACHOP010000022.1"/>
</dbReference>
<comment type="caution">
    <text evidence="2">The sequence shown here is derived from an EMBL/GenBank/DDBJ whole genome shotgun (WGS) entry which is preliminary data.</text>
</comment>
<evidence type="ECO:0000313" key="3">
    <source>
        <dbReference type="Proteomes" id="UP000583454"/>
    </source>
</evidence>
<dbReference type="Proteomes" id="UP000583454">
    <property type="component" value="Unassembled WGS sequence"/>
</dbReference>
<gene>
    <name evidence="2" type="ORF">HNR00_004039</name>
</gene>
<protein>
    <submittedName>
        <fullName evidence="2">Putative transcriptional regulator</fullName>
    </submittedName>
</protein>
<evidence type="ECO:0000256" key="1">
    <source>
        <dbReference type="SAM" id="MobiDB-lite"/>
    </source>
</evidence>
<organism evidence="2 3">
    <name type="scientific">Methylorubrum rhodinum</name>
    <dbReference type="NCBI Taxonomy" id="29428"/>
    <lineage>
        <taxon>Bacteria</taxon>
        <taxon>Pseudomonadati</taxon>
        <taxon>Pseudomonadota</taxon>
        <taxon>Alphaproteobacteria</taxon>
        <taxon>Hyphomicrobiales</taxon>
        <taxon>Methylobacteriaceae</taxon>
        <taxon>Methylorubrum</taxon>
    </lineage>
</organism>
<keyword evidence="3" id="KW-1185">Reference proteome</keyword>
<name>A0A840ZQJ5_9HYPH</name>
<evidence type="ECO:0000313" key="2">
    <source>
        <dbReference type="EMBL" id="MBB5759305.1"/>
    </source>
</evidence>
<sequence>MAGRSVSGDVDDAVAARLASVAQAESRTPASLVSQAVDFYTALPEVARRAMRRLDDHATGEERRWLESELVRLFLRADFSLTQRLMVEEVAATLPKSTDEADLEATARDWTAPSKS</sequence>
<proteinExistence type="predicted"/>
<feature type="region of interest" description="Disordered" evidence="1">
    <location>
        <begin position="96"/>
        <end position="116"/>
    </location>
</feature>
<accession>A0A840ZQJ5</accession>
<dbReference type="AlphaFoldDB" id="A0A840ZQJ5"/>
<dbReference type="EMBL" id="JACHOP010000022">
    <property type="protein sequence ID" value="MBB5759305.1"/>
    <property type="molecule type" value="Genomic_DNA"/>
</dbReference>
<reference evidence="2 3" key="1">
    <citation type="submission" date="2020-08" db="EMBL/GenBank/DDBJ databases">
        <title>Genomic Encyclopedia of Type Strains, Phase IV (KMG-IV): sequencing the most valuable type-strain genomes for metagenomic binning, comparative biology and taxonomic classification.</title>
        <authorList>
            <person name="Goeker M."/>
        </authorList>
    </citation>
    <scope>NUCLEOTIDE SEQUENCE [LARGE SCALE GENOMIC DNA]</scope>
    <source>
        <strain evidence="2 3">DSM 2163</strain>
    </source>
</reference>